<dbReference type="Pfam" id="PF00646">
    <property type="entry name" value="F-box"/>
    <property type="match status" value="1"/>
</dbReference>
<dbReference type="Proteomes" id="UP000095751">
    <property type="component" value="Unassembled WGS sequence"/>
</dbReference>
<dbReference type="Gene3D" id="3.80.10.10">
    <property type="entry name" value="Ribonuclease Inhibitor"/>
    <property type="match status" value="1"/>
</dbReference>
<sequence>MTTKWDILPLPIVIEIISWLNQDSVTDLSLVSKQLNNIIANEPGNKNKIIPVFEIRGNSAWKFANKLRHHFLSNSTANQLQVYQLMRFNDVHKFGRNDAPIPHPTQLLHILKNVQMKGITTLDISSPFPTCCTNWILSYILPNILPQLRGVDFSNTDISDGILQRFSQFCPHLEKITLQNNNNTFGISLSGYSMCSSKNLKEINMDDTVFYMYDRIADLNNHQEMFLFYQCCRALQFKFVRNAPPVLRLLRSDLTPENMRMLRLERPGIELVN</sequence>
<evidence type="ECO:0000259" key="1">
    <source>
        <dbReference type="PROSITE" id="PS50181"/>
    </source>
</evidence>
<dbReference type="InterPro" id="IPR032675">
    <property type="entry name" value="LRR_dom_sf"/>
</dbReference>
<dbReference type="InterPro" id="IPR001810">
    <property type="entry name" value="F-box_dom"/>
</dbReference>
<accession>A0A1E7FJA5</accession>
<keyword evidence="3" id="KW-1185">Reference proteome</keyword>
<dbReference type="PROSITE" id="PS50181">
    <property type="entry name" value="FBOX"/>
    <property type="match status" value="1"/>
</dbReference>
<dbReference type="EMBL" id="KV784356">
    <property type="protein sequence ID" value="OEU18246.1"/>
    <property type="molecule type" value="Genomic_DNA"/>
</dbReference>
<protein>
    <recommendedName>
        <fullName evidence="1">F-box domain-containing protein</fullName>
    </recommendedName>
</protein>
<feature type="domain" description="F-box" evidence="1">
    <location>
        <begin position="2"/>
        <end position="64"/>
    </location>
</feature>
<proteinExistence type="predicted"/>
<dbReference type="InParanoid" id="A0A1E7FJA5"/>
<reference evidence="2 3" key="1">
    <citation type="submission" date="2016-09" db="EMBL/GenBank/DDBJ databases">
        <title>Extensive genetic diversity and differential bi-allelic expression allows diatom success in the polar Southern Ocean.</title>
        <authorList>
            <consortium name="DOE Joint Genome Institute"/>
            <person name="Mock T."/>
            <person name="Otillar R.P."/>
            <person name="Strauss J."/>
            <person name="Dupont C."/>
            <person name="Frickenhaus S."/>
            <person name="Maumus F."/>
            <person name="Mcmullan M."/>
            <person name="Sanges R."/>
            <person name="Schmutz J."/>
            <person name="Toseland A."/>
            <person name="Valas R."/>
            <person name="Veluchamy A."/>
            <person name="Ward B.J."/>
            <person name="Allen A."/>
            <person name="Barry K."/>
            <person name="Falciatore A."/>
            <person name="Ferrante M."/>
            <person name="Fortunato A.E."/>
            <person name="Gloeckner G."/>
            <person name="Gruber A."/>
            <person name="Hipkin R."/>
            <person name="Janech M."/>
            <person name="Kroth P."/>
            <person name="Leese F."/>
            <person name="Lindquist E."/>
            <person name="Lyon B.R."/>
            <person name="Martin J."/>
            <person name="Mayer C."/>
            <person name="Parker M."/>
            <person name="Quesneville H."/>
            <person name="Raymond J."/>
            <person name="Uhlig C."/>
            <person name="Valentin K.U."/>
            <person name="Worden A.Z."/>
            <person name="Armbrust E.V."/>
            <person name="Bowler C."/>
            <person name="Green B."/>
            <person name="Moulton V."/>
            <person name="Van Oosterhout C."/>
            <person name="Grigoriev I."/>
        </authorList>
    </citation>
    <scope>NUCLEOTIDE SEQUENCE [LARGE SCALE GENOMIC DNA]</scope>
    <source>
        <strain evidence="2 3">CCMP1102</strain>
    </source>
</reference>
<name>A0A1E7FJA5_9STRA</name>
<evidence type="ECO:0000313" key="2">
    <source>
        <dbReference type="EMBL" id="OEU18246.1"/>
    </source>
</evidence>
<dbReference type="SUPFAM" id="SSF81383">
    <property type="entry name" value="F-box domain"/>
    <property type="match status" value="1"/>
</dbReference>
<evidence type="ECO:0000313" key="3">
    <source>
        <dbReference type="Proteomes" id="UP000095751"/>
    </source>
</evidence>
<dbReference type="KEGG" id="fcy:FRACYDRAFT_236518"/>
<dbReference type="InterPro" id="IPR036047">
    <property type="entry name" value="F-box-like_dom_sf"/>
</dbReference>
<organism evidence="2 3">
    <name type="scientific">Fragilariopsis cylindrus CCMP1102</name>
    <dbReference type="NCBI Taxonomy" id="635003"/>
    <lineage>
        <taxon>Eukaryota</taxon>
        <taxon>Sar</taxon>
        <taxon>Stramenopiles</taxon>
        <taxon>Ochrophyta</taxon>
        <taxon>Bacillariophyta</taxon>
        <taxon>Bacillariophyceae</taxon>
        <taxon>Bacillariophycidae</taxon>
        <taxon>Bacillariales</taxon>
        <taxon>Bacillariaceae</taxon>
        <taxon>Fragilariopsis</taxon>
    </lineage>
</organism>
<gene>
    <name evidence="2" type="ORF">FRACYDRAFT_236518</name>
</gene>
<dbReference type="AlphaFoldDB" id="A0A1E7FJA5"/>
<dbReference type="SUPFAM" id="SSF52047">
    <property type="entry name" value="RNI-like"/>
    <property type="match status" value="1"/>
</dbReference>
<dbReference type="OrthoDB" id="54227at2759"/>